<dbReference type="InterPro" id="IPR023584">
    <property type="entry name" value="Ribosome_recyc_fac_dom"/>
</dbReference>
<dbReference type="GO" id="GO:0005829">
    <property type="term" value="C:cytosol"/>
    <property type="evidence" value="ECO:0007669"/>
    <property type="project" value="GOC"/>
</dbReference>
<evidence type="ECO:0000313" key="8">
    <source>
        <dbReference type="EMBL" id="KAA5536411.1"/>
    </source>
</evidence>
<dbReference type="PANTHER" id="PTHR20982:SF3">
    <property type="entry name" value="MITOCHONDRIAL RIBOSOME RECYCLING FACTOR PSEUDO 1"/>
    <property type="match status" value="1"/>
</dbReference>
<evidence type="ECO:0000259" key="7">
    <source>
        <dbReference type="Pfam" id="PF01765"/>
    </source>
</evidence>
<dbReference type="AlphaFoldDB" id="A0A5M6CMH8"/>
<dbReference type="PANTHER" id="PTHR20982">
    <property type="entry name" value="RIBOSOME RECYCLING FACTOR"/>
    <property type="match status" value="1"/>
</dbReference>
<dbReference type="GO" id="GO:0002184">
    <property type="term" value="P:cytoplasmic translational termination"/>
    <property type="evidence" value="ECO:0007669"/>
    <property type="project" value="TreeGrafter"/>
</dbReference>
<dbReference type="NCBIfam" id="TIGR00496">
    <property type="entry name" value="frr"/>
    <property type="match status" value="1"/>
</dbReference>
<dbReference type="SUPFAM" id="SSF55194">
    <property type="entry name" value="Ribosome recycling factor, RRF"/>
    <property type="match status" value="1"/>
</dbReference>
<comment type="function">
    <text evidence="5 6">Responsible for the release of ribosomes from messenger RNA at the termination of protein biosynthesis. May increase the efficiency of translation by recycling ribosomes from one round of translation to another.</text>
</comment>
<evidence type="ECO:0000256" key="6">
    <source>
        <dbReference type="HAMAP-Rule" id="MF_00040"/>
    </source>
</evidence>
<evidence type="ECO:0000313" key="9">
    <source>
        <dbReference type="Proteomes" id="UP000323632"/>
    </source>
</evidence>
<dbReference type="FunFam" id="3.30.1360.40:FF:000001">
    <property type="entry name" value="Ribosome-recycling factor"/>
    <property type="match status" value="1"/>
</dbReference>
<protein>
    <recommendedName>
        <fullName evidence="6">Ribosome-recycling factor</fullName>
        <shortName evidence="6">RRF</shortName>
    </recommendedName>
    <alternativeName>
        <fullName evidence="6">Ribosome-releasing factor</fullName>
    </alternativeName>
</protein>
<evidence type="ECO:0000256" key="4">
    <source>
        <dbReference type="ARBA" id="ARBA00022917"/>
    </source>
</evidence>
<keyword evidence="4 6" id="KW-0648">Protein biosynthesis</keyword>
<dbReference type="InterPro" id="IPR036191">
    <property type="entry name" value="RRF_sf"/>
</dbReference>
<keyword evidence="3 6" id="KW-0963">Cytoplasm</keyword>
<organism evidence="8 9">
    <name type="scientific">Taibaiella lutea</name>
    <dbReference type="NCBI Taxonomy" id="2608001"/>
    <lineage>
        <taxon>Bacteria</taxon>
        <taxon>Pseudomonadati</taxon>
        <taxon>Bacteroidota</taxon>
        <taxon>Chitinophagia</taxon>
        <taxon>Chitinophagales</taxon>
        <taxon>Chitinophagaceae</taxon>
        <taxon>Taibaiella</taxon>
    </lineage>
</organism>
<dbReference type="Gene3D" id="3.30.1360.40">
    <property type="match status" value="1"/>
</dbReference>
<feature type="domain" description="Ribosome recycling factor" evidence="7">
    <location>
        <begin position="24"/>
        <end position="185"/>
    </location>
</feature>
<evidence type="ECO:0000256" key="2">
    <source>
        <dbReference type="ARBA" id="ARBA00005912"/>
    </source>
</evidence>
<accession>A0A5M6CMH8</accession>
<dbReference type="HAMAP" id="MF_00040">
    <property type="entry name" value="RRF"/>
    <property type="match status" value="1"/>
</dbReference>
<dbReference type="Gene3D" id="1.10.132.20">
    <property type="entry name" value="Ribosome-recycling factor"/>
    <property type="match status" value="1"/>
</dbReference>
<evidence type="ECO:0000256" key="5">
    <source>
        <dbReference type="ARBA" id="ARBA00025050"/>
    </source>
</evidence>
<name>A0A5M6CMH8_9BACT</name>
<dbReference type="Proteomes" id="UP000323632">
    <property type="component" value="Unassembled WGS sequence"/>
</dbReference>
<comment type="subcellular location">
    <subcellularLocation>
        <location evidence="1 6">Cytoplasm</location>
    </subcellularLocation>
</comment>
<keyword evidence="9" id="KW-1185">Reference proteome</keyword>
<dbReference type="InterPro" id="IPR002661">
    <property type="entry name" value="Ribosome_recyc_fac"/>
</dbReference>
<evidence type="ECO:0000256" key="3">
    <source>
        <dbReference type="ARBA" id="ARBA00022490"/>
    </source>
</evidence>
<comment type="similarity">
    <text evidence="2 6">Belongs to the RRF family.</text>
</comment>
<evidence type="ECO:0000256" key="1">
    <source>
        <dbReference type="ARBA" id="ARBA00004496"/>
    </source>
</evidence>
<dbReference type="FunFam" id="1.10.132.20:FF:000001">
    <property type="entry name" value="Ribosome-recycling factor"/>
    <property type="match status" value="1"/>
</dbReference>
<reference evidence="8 9" key="1">
    <citation type="submission" date="2019-09" db="EMBL/GenBank/DDBJ databases">
        <title>Genome sequence and assembly of Taibaiella sp.</title>
        <authorList>
            <person name="Chhetri G."/>
        </authorList>
    </citation>
    <scope>NUCLEOTIDE SEQUENCE [LARGE SCALE GENOMIC DNA]</scope>
    <source>
        <strain evidence="8 9">KVB11</strain>
    </source>
</reference>
<proteinExistence type="inferred from homology"/>
<dbReference type="EMBL" id="VWSH01000001">
    <property type="protein sequence ID" value="KAA5536411.1"/>
    <property type="molecule type" value="Genomic_DNA"/>
</dbReference>
<gene>
    <name evidence="6" type="primary">frr</name>
    <name evidence="8" type="ORF">F0919_01725</name>
</gene>
<dbReference type="GO" id="GO:0043023">
    <property type="term" value="F:ribosomal large subunit binding"/>
    <property type="evidence" value="ECO:0007669"/>
    <property type="project" value="TreeGrafter"/>
</dbReference>
<dbReference type="CDD" id="cd00520">
    <property type="entry name" value="RRF"/>
    <property type="match status" value="1"/>
</dbReference>
<dbReference type="Pfam" id="PF01765">
    <property type="entry name" value="RRF"/>
    <property type="match status" value="1"/>
</dbReference>
<sequence length="187" mass="21126">MSEQVDNIIHNTSDLMNKAIVHLEGELQKVRAGKANPQMLEGLMVDYYGSPTPLNQVANVTVADARTLTLQPWEKSMIQPIERSIMQANLGVTPQNDGIMIRLFLPPLTEERRKELVKRVNAEGEQGKIALRNIRRDMIEQVKKLQKDGLSEDEAKDAETRIQGITDKNIAAVDQHCKDKEKEIMTI</sequence>
<dbReference type="RefSeq" id="WP_150030982.1">
    <property type="nucleotide sequence ID" value="NZ_VWSH01000001.1"/>
</dbReference>
<comment type="caution">
    <text evidence="8">The sequence shown here is derived from an EMBL/GenBank/DDBJ whole genome shotgun (WGS) entry which is preliminary data.</text>
</comment>